<dbReference type="InterPro" id="IPR001173">
    <property type="entry name" value="Glyco_trans_2-like"/>
</dbReference>
<keyword evidence="2" id="KW-0328">Glycosyltransferase</keyword>
<organism evidence="5">
    <name type="scientific">marine sediment metagenome</name>
    <dbReference type="NCBI Taxonomy" id="412755"/>
    <lineage>
        <taxon>unclassified sequences</taxon>
        <taxon>metagenomes</taxon>
        <taxon>ecological metagenomes</taxon>
    </lineage>
</organism>
<sequence>MELVSIIVLNWNGKHLLADCLESIQKQSYSQIETIVVDNGSTDDSLDFMRKNYPDVKIIVNDKNEGFCKAMNQGMKATTGTYKLPLNNDVTLSPDFVKDMVKAAEPAEVGLVTGKLIRVSKTKEEVIDSAGHVMFKNRMPRNRGDGLDVAGFDKPEFVFGACGAAPLYKQEMLDDIAINGEYYDEDFFSFLEDVDLDWRAQLRGWKCKYTPDAIAYHWRGGTAVRRSTIVEKHNYKNRYLMLLKNDSLGFFLLNLPQILFTDIVKSSALLFRAPTALTGWFSLIRLFPKTLRKRRYIQKNRKVKPSQIEKMFVRFDYSGWIKKHMTEDVHSIKNQ</sequence>
<dbReference type="AlphaFoldDB" id="A0A0F9PUH6"/>
<evidence type="ECO:0000256" key="3">
    <source>
        <dbReference type="ARBA" id="ARBA00022679"/>
    </source>
</evidence>
<dbReference type="Gene3D" id="3.90.550.10">
    <property type="entry name" value="Spore Coat Polysaccharide Biosynthesis Protein SpsA, Chain A"/>
    <property type="match status" value="1"/>
</dbReference>
<comment type="similarity">
    <text evidence="1">Belongs to the glycosyltransferase 2 family.</text>
</comment>
<evidence type="ECO:0000313" key="5">
    <source>
        <dbReference type="EMBL" id="KKN33819.1"/>
    </source>
</evidence>
<protein>
    <recommendedName>
        <fullName evidence="4">Glycosyltransferase 2-like domain-containing protein</fullName>
    </recommendedName>
</protein>
<dbReference type="Pfam" id="PF00535">
    <property type="entry name" value="Glycos_transf_2"/>
    <property type="match status" value="1"/>
</dbReference>
<dbReference type="PANTHER" id="PTHR43179:SF12">
    <property type="entry name" value="GALACTOFURANOSYLTRANSFERASE GLFT2"/>
    <property type="match status" value="1"/>
</dbReference>
<keyword evidence="3" id="KW-0808">Transferase</keyword>
<dbReference type="PANTHER" id="PTHR43179">
    <property type="entry name" value="RHAMNOSYLTRANSFERASE WBBL"/>
    <property type="match status" value="1"/>
</dbReference>
<gene>
    <name evidence="5" type="ORF">LCGC14_0799840</name>
</gene>
<dbReference type="EMBL" id="LAZR01002148">
    <property type="protein sequence ID" value="KKN33819.1"/>
    <property type="molecule type" value="Genomic_DNA"/>
</dbReference>
<accession>A0A0F9PUH6</accession>
<evidence type="ECO:0000256" key="1">
    <source>
        <dbReference type="ARBA" id="ARBA00006739"/>
    </source>
</evidence>
<evidence type="ECO:0000259" key="4">
    <source>
        <dbReference type="Pfam" id="PF00535"/>
    </source>
</evidence>
<dbReference type="CDD" id="cd04186">
    <property type="entry name" value="GT_2_like_c"/>
    <property type="match status" value="1"/>
</dbReference>
<name>A0A0F9PUH6_9ZZZZ</name>
<feature type="domain" description="Glycosyltransferase 2-like" evidence="4">
    <location>
        <begin position="5"/>
        <end position="128"/>
    </location>
</feature>
<dbReference type="SUPFAM" id="SSF53448">
    <property type="entry name" value="Nucleotide-diphospho-sugar transferases"/>
    <property type="match status" value="1"/>
</dbReference>
<reference evidence="5" key="1">
    <citation type="journal article" date="2015" name="Nature">
        <title>Complex archaea that bridge the gap between prokaryotes and eukaryotes.</title>
        <authorList>
            <person name="Spang A."/>
            <person name="Saw J.H."/>
            <person name="Jorgensen S.L."/>
            <person name="Zaremba-Niedzwiedzka K."/>
            <person name="Martijn J."/>
            <person name="Lind A.E."/>
            <person name="van Eijk R."/>
            <person name="Schleper C."/>
            <person name="Guy L."/>
            <person name="Ettema T.J."/>
        </authorList>
    </citation>
    <scope>NUCLEOTIDE SEQUENCE</scope>
</reference>
<proteinExistence type="inferred from homology"/>
<dbReference type="GO" id="GO:0016757">
    <property type="term" value="F:glycosyltransferase activity"/>
    <property type="evidence" value="ECO:0007669"/>
    <property type="project" value="UniProtKB-KW"/>
</dbReference>
<comment type="caution">
    <text evidence="5">The sequence shown here is derived from an EMBL/GenBank/DDBJ whole genome shotgun (WGS) entry which is preliminary data.</text>
</comment>
<dbReference type="InterPro" id="IPR029044">
    <property type="entry name" value="Nucleotide-diphossugar_trans"/>
</dbReference>
<evidence type="ECO:0000256" key="2">
    <source>
        <dbReference type="ARBA" id="ARBA00022676"/>
    </source>
</evidence>